<protein>
    <recommendedName>
        <fullName evidence="1">ATPase AAA-type core domain-containing protein</fullName>
    </recommendedName>
</protein>
<dbReference type="GO" id="GO:0005524">
    <property type="term" value="F:ATP binding"/>
    <property type="evidence" value="ECO:0007669"/>
    <property type="project" value="InterPro"/>
</dbReference>
<evidence type="ECO:0000259" key="1">
    <source>
        <dbReference type="Pfam" id="PF13304"/>
    </source>
</evidence>
<dbReference type="OrthoDB" id="9805802at2"/>
<dbReference type="InterPro" id="IPR003959">
    <property type="entry name" value="ATPase_AAA_core"/>
</dbReference>
<keyword evidence="3" id="KW-1185">Reference proteome</keyword>
<reference evidence="2 3" key="2">
    <citation type="journal article" date="2011" name="Stand. Genomic Sci.">
        <title>Complete genome sequence of Paludibacter propionicigenes type strain (WB4).</title>
        <authorList>
            <person name="Gronow S."/>
            <person name="Munk C."/>
            <person name="Lapidus A."/>
            <person name="Nolan M."/>
            <person name="Lucas S."/>
            <person name="Hammon N."/>
            <person name="Deshpande S."/>
            <person name="Cheng J.F."/>
            <person name="Tapia R."/>
            <person name="Han C."/>
            <person name="Goodwin L."/>
            <person name="Pitluck S."/>
            <person name="Liolios K."/>
            <person name="Ivanova N."/>
            <person name="Mavromatis K."/>
            <person name="Mikhailova N."/>
            <person name="Pati A."/>
            <person name="Chen A."/>
            <person name="Palaniappan K."/>
            <person name="Land M."/>
            <person name="Hauser L."/>
            <person name="Chang Y.J."/>
            <person name="Jeffries C.D."/>
            <person name="Brambilla E."/>
            <person name="Rohde M."/>
            <person name="Goker M."/>
            <person name="Detter J.C."/>
            <person name="Woyke T."/>
            <person name="Bristow J."/>
            <person name="Eisen J.A."/>
            <person name="Markowitz V."/>
            <person name="Hugenholtz P."/>
            <person name="Kyrpides N.C."/>
            <person name="Klenk H.P."/>
        </authorList>
    </citation>
    <scope>NUCLEOTIDE SEQUENCE [LARGE SCALE GENOMIC DNA]</scope>
    <source>
        <strain evidence="3">DSM 17365 / JCM 13257 / WB4</strain>
    </source>
</reference>
<dbReference type="eggNOG" id="COG3950">
    <property type="taxonomic scope" value="Bacteria"/>
</dbReference>
<dbReference type="AlphaFoldDB" id="E4T6T8"/>
<accession>E4T6T8</accession>
<evidence type="ECO:0000313" key="2">
    <source>
        <dbReference type="EMBL" id="ADQ80432.1"/>
    </source>
</evidence>
<dbReference type="Gene3D" id="3.40.50.300">
    <property type="entry name" value="P-loop containing nucleotide triphosphate hydrolases"/>
    <property type="match status" value="1"/>
</dbReference>
<sequence length="413" mass="48592">MFDSNFQIPTELLSFRNTLPEDVNIIVGENGSGKSYMLSQLAENHLKSNNKDVVVIANSIHDKFKPHHSIRFHPLKNSVGRKYTKDVLKKSLINMSKDSSKRINFATNVLKYVGFDSKIGFRLHFKNTSLNDIDDIFDLNDELFLKYKLQDIDIEKEEREDIYSELLKYLNYSIKNKKVYNQRTYNEFYDIIWFNMNDYESSYKFSLINLFKWEYILVRNKIIEPIDVFLSKNDQIIPLLSASSGELALITSFLYITSIINEKTVILIDEPENSLHPKWQREYVKLLVDIVYLYQPHIVIATHSPLIVSGAELNVKGAKIYKAQNFELELQEKRTLNIEEIYYDLFDTIMPENRILSNIIVNQLNKLEKKEISLENFLKYLDPIYDNVRDKRQIKMLDGISKLAEKIVLQRKN</sequence>
<dbReference type="RefSeq" id="WP_013445801.1">
    <property type="nucleotide sequence ID" value="NC_014734.1"/>
</dbReference>
<reference key="1">
    <citation type="submission" date="2010-11" db="EMBL/GenBank/DDBJ databases">
        <title>The complete genome of Paludibacter propionicigenes DSM 17365.</title>
        <authorList>
            <consortium name="US DOE Joint Genome Institute (JGI-PGF)"/>
            <person name="Lucas S."/>
            <person name="Copeland A."/>
            <person name="Lapidus A."/>
            <person name="Bruce D."/>
            <person name="Goodwin L."/>
            <person name="Pitluck S."/>
            <person name="Kyrpides N."/>
            <person name="Mavromatis K."/>
            <person name="Ivanova N."/>
            <person name="Munk A.C."/>
            <person name="Brettin T."/>
            <person name="Detter J.C."/>
            <person name="Han C."/>
            <person name="Tapia R."/>
            <person name="Land M."/>
            <person name="Hauser L."/>
            <person name="Markowitz V."/>
            <person name="Cheng J.-F."/>
            <person name="Hugenholtz P."/>
            <person name="Woyke T."/>
            <person name="Wu D."/>
            <person name="Gronow S."/>
            <person name="Wellnitz S."/>
            <person name="Brambilla E."/>
            <person name="Klenk H.-P."/>
            <person name="Eisen J.A."/>
        </authorList>
    </citation>
    <scope>NUCLEOTIDE SEQUENCE</scope>
    <source>
        <strain>WB4</strain>
    </source>
</reference>
<dbReference type="Proteomes" id="UP000008718">
    <property type="component" value="Chromosome"/>
</dbReference>
<name>E4T6T8_PALPW</name>
<dbReference type="PANTHER" id="PTHR43581:SF2">
    <property type="entry name" value="EXCINUCLEASE ATPASE SUBUNIT"/>
    <property type="match status" value="1"/>
</dbReference>
<dbReference type="GO" id="GO:0016887">
    <property type="term" value="F:ATP hydrolysis activity"/>
    <property type="evidence" value="ECO:0007669"/>
    <property type="project" value="InterPro"/>
</dbReference>
<dbReference type="PANTHER" id="PTHR43581">
    <property type="entry name" value="ATP/GTP PHOSPHATASE"/>
    <property type="match status" value="1"/>
</dbReference>
<dbReference type="SUPFAM" id="SSF52540">
    <property type="entry name" value="P-loop containing nucleoside triphosphate hydrolases"/>
    <property type="match status" value="1"/>
</dbReference>
<dbReference type="EMBL" id="CP002345">
    <property type="protein sequence ID" value="ADQ80432.1"/>
    <property type="molecule type" value="Genomic_DNA"/>
</dbReference>
<dbReference type="HOGENOM" id="CLU_042523_0_0_10"/>
<dbReference type="KEGG" id="ppn:Palpr_2296"/>
<gene>
    <name evidence="2" type="ordered locus">Palpr_2296</name>
</gene>
<dbReference type="InterPro" id="IPR027417">
    <property type="entry name" value="P-loop_NTPase"/>
</dbReference>
<dbReference type="Pfam" id="PF13304">
    <property type="entry name" value="AAA_21"/>
    <property type="match status" value="1"/>
</dbReference>
<organism evidence="2 3">
    <name type="scientific">Paludibacter propionicigenes (strain DSM 17365 / JCM 13257 / WB4)</name>
    <dbReference type="NCBI Taxonomy" id="694427"/>
    <lineage>
        <taxon>Bacteria</taxon>
        <taxon>Pseudomonadati</taxon>
        <taxon>Bacteroidota</taxon>
        <taxon>Bacteroidia</taxon>
        <taxon>Bacteroidales</taxon>
        <taxon>Paludibacteraceae</taxon>
        <taxon>Paludibacter</taxon>
    </lineage>
</organism>
<feature type="domain" description="ATPase AAA-type core" evidence="1">
    <location>
        <begin position="23"/>
        <end position="309"/>
    </location>
</feature>
<proteinExistence type="predicted"/>
<dbReference type="STRING" id="694427.Palpr_2296"/>
<dbReference type="InterPro" id="IPR051396">
    <property type="entry name" value="Bact_Antivir_Def_Nuclease"/>
</dbReference>
<evidence type="ECO:0000313" key="3">
    <source>
        <dbReference type="Proteomes" id="UP000008718"/>
    </source>
</evidence>